<dbReference type="Gene3D" id="3.40.30.10">
    <property type="entry name" value="Glutaredoxin"/>
    <property type="match status" value="1"/>
</dbReference>
<feature type="region of interest" description="Disordered" evidence="1">
    <location>
        <begin position="245"/>
        <end position="303"/>
    </location>
</feature>
<reference evidence="4 5" key="1">
    <citation type="submission" date="2018-03" db="EMBL/GenBank/DDBJ databases">
        <title>Genomic Encyclopedia of Archaeal and Bacterial Type Strains, Phase II (KMG-II): from individual species to whole genera.</title>
        <authorList>
            <person name="Goeker M."/>
        </authorList>
    </citation>
    <scope>NUCLEOTIDE SEQUENCE [LARGE SCALE GENOMIC DNA]</scope>
    <source>
        <strain evidence="4 5">DSM 45601</strain>
    </source>
</reference>
<dbReference type="InterPro" id="IPR036249">
    <property type="entry name" value="Thioredoxin-like_sf"/>
</dbReference>
<dbReference type="InterPro" id="IPR012336">
    <property type="entry name" value="Thioredoxin-like_fold"/>
</dbReference>
<gene>
    <name evidence="4" type="ORF">CLV72_104108</name>
</gene>
<accession>A0A2T0Q492</accession>
<feature type="domain" description="Thioredoxin-like fold" evidence="3">
    <location>
        <begin position="90"/>
        <end position="259"/>
    </location>
</feature>
<comment type="caution">
    <text evidence="4">The sequence shown here is derived from an EMBL/GenBank/DDBJ whole genome shotgun (WGS) entry which is preliminary data.</text>
</comment>
<feature type="transmembrane region" description="Helical" evidence="2">
    <location>
        <begin position="30"/>
        <end position="51"/>
    </location>
</feature>
<name>A0A2T0Q492_9ACTN</name>
<feature type="region of interest" description="Disordered" evidence="1">
    <location>
        <begin position="1"/>
        <end position="21"/>
    </location>
</feature>
<evidence type="ECO:0000256" key="2">
    <source>
        <dbReference type="SAM" id="Phobius"/>
    </source>
</evidence>
<evidence type="ECO:0000313" key="4">
    <source>
        <dbReference type="EMBL" id="PRX98531.1"/>
    </source>
</evidence>
<protein>
    <submittedName>
        <fullName evidence="4">Thioredoxin-like protein</fullName>
    </submittedName>
</protein>
<evidence type="ECO:0000313" key="5">
    <source>
        <dbReference type="Proteomes" id="UP000237846"/>
    </source>
</evidence>
<dbReference type="AlphaFoldDB" id="A0A2T0Q492"/>
<proteinExistence type="predicted"/>
<sequence>MSKSDRRAAARERLKQEREREKRREKLTRTAWWVGGGALALAVVLLFGYAIQRGTATGELEYDGPYPAVAVAEDSSIVLSAADQATPEGAPVVDIWVDYQCPVCRSFELEASPTVLELAATGQAQVVYHPVNIFTQEPLQGVSQRGGNASMCMAANAEGGDEGAWAHYADTLFRNQPREGSEGFSQEDLVGWAADVGVESDAFTSCLTDGTYLQALTANTEAASAQFEAQGGFGTPTVTVNGQVLRSATNGPPTGEDLTQAVAAAQGQAPLPEATTSPSAEPGGEPSTDPSASPEASADPDQG</sequence>
<evidence type="ECO:0000259" key="3">
    <source>
        <dbReference type="Pfam" id="PF13462"/>
    </source>
</evidence>
<keyword evidence="2" id="KW-0472">Membrane</keyword>
<organism evidence="4 5">
    <name type="scientific">Allonocardiopsis opalescens</name>
    <dbReference type="NCBI Taxonomy" id="1144618"/>
    <lineage>
        <taxon>Bacteria</taxon>
        <taxon>Bacillati</taxon>
        <taxon>Actinomycetota</taxon>
        <taxon>Actinomycetes</taxon>
        <taxon>Streptosporangiales</taxon>
        <taxon>Allonocardiopsis</taxon>
    </lineage>
</organism>
<dbReference type="SUPFAM" id="SSF52833">
    <property type="entry name" value="Thioredoxin-like"/>
    <property type="match status" value="1"/>
</dbReference>
<keyword evidence="2" id="KW-0812">Transmembrane</keyword>
<dbReference type="RefSeq" id="WP_170140976.1">
    <property type="nucleotide sequence ID" value="NZ_PVZC01000004.1"/>
</dbReference>
<evidence type="ECO:0000256" key="1">
    <source>
        <dbReference type="SAM" id="MobiDB-lite"/>
    </source>
</evidence>
<dbReference type="Pfam" id="PF13462">
    <property type="entry name" value="Thioredoxin_4"/>
    <property type="match status" value="1"/>
</dbReference>
<dbReference type="EMBL" id="PVZC01000004">
    <property type="protein sequence ID" value="PRX98531.1"/>
    <property type="molecule type" value="Genomic_DNA"/>
</dbReference>
<keyword evidence="2" id="KW-1133">Transmembrane helix</keyword>
<keyword evidence="5" id="KW-1185">Reference proteome</keyword>
<dbReference type="Proteomes" id="UP000237846">
    <property type="component" value="Unassembled WGS sequence"/>
</dbReference>